<gene>
    <name evidence="1" type="ORF">TSACC_22284</name>
</gene>
<evidence type="ECO:0000313" key="2">
    <source>
        <dbReference type="Proteomes" id="UP000076023"/>
    </source>
</evidence>
<dbReference type="InParanoid" id="A0A146GAL4"/>
<dbReference type="EMBL" id="BDCO01000002">
    <property type="protein sequence ID" value="GAT33864.1"/>
    <property type="molecule type" value="Genomic_DNA"/>
</dbReference>
<dbReference type="Proteomes" id="UP000076023">
    <property type="component" value="Unassembled WGS sequence"/>
</dbReference>
<evidence type="ECO:0008006" key="3">
    <source>
        <dbReference type="Google" id="ProtNLM"/>
    </source>
</evidence>
<reference evidence="2" key="1">
    <citation type="journal article" date="2017" name="Genome Announc.">
        <title>Draft Genome Sequence of Terrimicrobium sacchariphilum NM-5T, a Facultative Anaerobic Soil Bacterium of the Class Spartobacteria.</title>
        <authorList>
            <person name="Qiu Y.L."/>
            <person name="Tourlousse D.M."/>
            <person name="Matsuura N."/>
            <person name="Ohashi A."/>
            <person name="Sekiguchi Y."/>
        </authorList>
    </citation>
    <scope>NUCLEOTIDE SEQUENCE [LARGE SCALE GENOMIC DNA]</scope>
    <source>
        <strain evidence="2">NM-5</strain>
    </source>
</reference>
<proteinExistence type="predicted"/>
<accession>A0A146GAL4</accession>
<name>A0A146GAL4_TERSA</name>
<protein>
    <recommendedName>
        <fullName evidence="3">DUF4380 domain-containing protein</fullName>
    </recommendedName>
</protein>
<organism evidence="1 2">
    <name type="scientific">Terrimicrobium sacchariphilum</name>
    <dbReference type="NCBI Taxonomy" id="690879"/>
    <lineage>
        <taxon>Bacteria</taxon>
        <taxon>Pseudomonadati</taxon>
        <taxon>Verrucomicrobiota</taxon>
        <taxon>Terrimicrobiia</taxon>
        <taxon>Terrimicrobiales</taxon>
        <taxon>Terrimicrobiaceae</taxon>
        <taxon>Terrimicrobium</taxon>
    </lineage>
</organism>
<evidence type="ECO:0000313" key="1">
    <source>
        <dbReference type="EMBL" id="GAT33864.1"/>
    </source>
</evidence>
<comment type="caution">
    <text evidence="1">The sequence shown here is derived from an EMBL/GenBank/DDBJ whole genome shotgun (WGS) entry which is preliminary data.</text>
</comment>
<dbReference type="AlphaFoldDB" id="A0A146GAL4"/>
<keyword evidence="2" id="KW-1185">Reference proteome</keyword>
<dbReference type="RefSeq" id="WP_084400425.1">
    <property type="nucleotide sequence ID" value="NZ_BDCO01000002.1"/>
</dbReference>
<sequence>MNIETISFNKWKNSLRLANEDIELVVTTDIGPRVILFKSHQHDNVFKVFEEQLGGQNETEWMIRGGHRLWLAPEDPKGEYHIDNEPVLSRQDLATGEVLIESVQQTPQRVKKTLGLLVHDNAPRATVRHIITNEDREPVFAAPWALSVMQPGGLQIIPQPPLGSHPKDLLPNRGMVLWPYTDLSDARLTFGQKFWLLRQAEDYLPTKLGLAHREHWIAYVLPDSIFIKIFEYETGAQYPDGGCNFETFTNSEMMEIESLGALKTLAPGESAVHVEDWYVFPLTQEMRIESEDSLAEWMEGFLKQTHLR</sequence>
<dbReference type="OrthoDB" id="5914937at2"/>
<dbReference type="STRING" id="690879.TSACC_22284"/>